<proteinExistence type="predicted"/>
<sequence>MRSQLPLWLPQGGPSSGARDPKVPIPLTAAARTGPDGGPEGGIGDRQRLLPLRAEQTRPSRHQRIQVGRSMSGVLPQGAPRRIHPARRHDPAPSRSEGEYRQGCGRPARSNNPRLPLSQGPRPRPLQRPHRLHRSRAGGVIFRQGLQRSYMCRGLLPLHGLASGIAGNRITAGGPPNLSLRSGRHLGHTTQHFIRRYPCSK</sequence>
<protein>
    <submittedName>
        <fullName evidence="2">Uncharacterized protein</fullName>
    </submittedName>
</protein>
<dbReference type="EMBL" id="JANPWB010000009">
    <property type="protein sequence ID" value="KAJ1150642.1"/>
    <property type="molecule type" value="Genomic_DNA"/>
</dbReference>
<organism evidence="2 3">
    <name type="scientific">Pleurodeles waltl</name>
    <name type="common">Iberian ribbed newt</name>
    <dbReference type="NCBI Taxonomy" id="8319"/>
    <lineage>
        <taxon>Eukaryota</taxon>
        <taxon>Metazoa</taxon>
        <taxon>Chordata</taxon>
        <taxon>Craniata</taxon>
        <taxon>Vertebrata</taxon>
        <taxon>Euteleostomi</taxon>
        <taxon>Amphibia</taxon>
        <taxon>Batrachia</taxon>
        <taxon>Caudata</taxon>
        <taxon>Salamandroidea</taxon>
        <taxon>Salamandridae</taxon>
        <taxon>Pleurodelinae</taxon>
        <taxon>Pleurodeles</taxon>
    </lineage>
</organism>
<feature type="compositionally biased region" description="Basic and acidic residues" evidence="1">
    <location>
        <begin position="88"/>
        <end position="100"/>
    </location>
</feature>
<evidence type="ECO:0000313" key="3">
    <source>
        <dbReference type="Proteomes" id="UP001066276"/>
    </source>
</evidence>
<gene>
    <name evidence="2" type="ORF">NDU88_003432</name>
</gene>
<comment type="caution">
    <text evidence="2">The sequence shown here is derived from an EMBL/GenBank/DDBJ whole genome shotgun (WGS) entry which is preliminary data.</text>
</comment>
<feature type="compositionally biased region" description="Basic residues" evidence="1">
    <location>
        <begin position="125"/>
        <end position="136"/>
    </location>
</feature>
<name>A0AAV7RD30_PLEWA</name>
<evidence type="ECO:0000313" key="2">
    <source>
        <dbReference type="EMBL" id="KAJ1150642.1"/>
    </source>
</evidence>
<evidence type="ECO:0000256" key="1">
    <source>
        <dbReference type="SAM" id="MobiDB-lite"/>
    </source>
</evidence>
<accession>A0AAV7RD30</accession>
<keyword evidence="3" id="KW-1185">Reference proteome</keyword>
<reference evidence="2" key="1">
    <citation type="journal article" date="2022" name="bioRxiv">
        <title>Sequencing and chromosome-scale assembly of the giantPleurodeles waltlgenome.</title>
        <authorList>
            <person name="Brown T."/>
            <person name="Elewa A."/>
            <person name="Iarovenko S."/>
            <person name="Subramanian E."/>
            <person name="Araus A.J."/>
            <person name="Petzold A."/>
            <person name="Susuki M."/>
            <person name="Suzuki K.-i.T."/>
            <person name="Hayashi T."/>
            <person name="Toyoda A."/>
            <person name="Oliveira C."/>
            <person name="Osipova E."/>
            <person name="Leigh N.D."/>
            <person name="Simon A."/>
            <person name="Yun M.H."/>
        </authorList>
    </citation>
    <scope>NUCLEOTIDE SEQUENCE</scope>
    <source>
        <strain evidence="2">20211129_DDA</strain>
        <tissue evidence="2">Liver</tissue>
    </source>
</reference>
<dbReference type="AlphaFoldDB" id="A0AAV7RD30"/>
<feature type="region of interest" description="Disordered" evidence="1">
    <location>
        <begin position="1"/>
        <end position="138"/>
    </location>
</feature>
<dbReference type="Proteomes" id="UP001066276">
    <property type="component" value="Chromosome 5"/>
</dbReference>